<keyword evidence="1" id="KW-0472">Membrane</keyword>
<comment type="caution">
    <text evidence="2">The sequence shown here is derived from an EMBL/GenBank/DDBJ whole genome shotgun (WGS) entry which is preliminary data.</text>
</comment>
<feature type="transmembrane region" description="Helical" evidence="1">
    <location>
        <begin position="85"/>
        <end position="107"/>
    </location>
</feature>
<keyword evidence="3" id="KW-1185">Reference proteome</keyword>
<keyword evidence="1" id="KW-0812">Transmembrane</keyword>
<feature type="transmembrane region" description="Helical" evidence="1">
    <location>
        <begin position="35"/>
        <end position="52"/>
    </location>
</feature>
<dbReference type="EMBL" id="JADQAZ010000002">
    <property type="protein sequence ID" value="MBT0958063.1"/>
    <property type="molecule type" value="Genomic_DNA"/>
</dbReference>
<gene>
    <name evidence="2" type="ORF">IV417_11755</name>
</gene>
<feature type="transmembrane region" description="Helical" evidence="1">
    <location>
        <begin position="12"/>
        <end position="29"/>
    </location>
</feature>
<organism evidence="2 3">
    <name type="scientific">Harenicola maris</name>
    <dbReference type="NCBI Taxonomy" id="2841044"/>
    <lineage>
        <taxon>Bacteria</taxon>
        <taxon>Pseudomonadati</taxon>
        <taxon>Pseudomonadota</taxon>
        <taxon>Alphaproteobacteria</taxon>
        <taxon>Rhodobacterales</taxon>
        <taxon>Paracoccaceae</taxon>
        <taxon>Harenicola</taxon>
    </lineage>
</organism>
<evidence type="ECO:0000313" key="2">
    <source>
        <dbReference type="EMBL" id="MBT0958063.1"/>
    </source>
</evidence>
<proteinExistence type="predicted"/>
<reference evidence="2 3" key="1">
    <citation type="journal article" date="2021" name="Arch. Microbiol.">
        <title>Harenicola maris gen. nov., sp. nov. isolated from the Sea of Japan shallow sediments.</title>
        <authorList>
            <person name="Romanenko L.A."/>
            <person name="Kurilenko V.V."/>
            <person name="Chernysheva N.Y."/>
            <person name="Tekutyeva L.A."/>
            <person name="Velansky P.V."/>
            <person name="Svetashev V.I."/>
            <person name="Isaeva M.P."/>
        </authorList>
    </citation>
    <scope>NUCLEOTIDE SEQUENCE [LARGE SCALE GENOMIC DNA]</scope>
    <source>
        <strain evidence="2 3">KMM 3653</strain>
    </source>
</reference>
<evidence type="ECO:0000313" key="3">
    <source>
        <dbReference type="Proteomes" id="UP001315686"/>
    </source>
</evidence>
<feature type="transmembrane region" description="Helical" evidence="1">
    <location>
        <begin position="59"/>
        <end position="79"/>
    </location>
</feature>
<dbReference type="AlphaFoldDB" id="A0AAP2G4L9"/>
<name>A0AAP2G4L9_9RHOB</name>
<dbReference type="RefSeq" id="WP_327794279.1">
    <property type="nucleotide sequence ID" value="NZ_JADQAZ010000002.1"/>
</dbReference>
<dbReference type="Proteomes" id="UP001315686">
    <property type="component" value="Unassembled WGS sequence"/>
</dbReference>
<sequence length="112" mass="11938">MTDIKGPYRAGAFFVALSGVLHLLSPILGGFGPQMLGLAAIGVLYLLFGFGLMQGWRWLAYLLFLWMLVGVSVSIALIWNGALPAWLPTGFAMADGAAALALFLALWRPAQG</sequence>
<protein>
    <submittedName>
        <fullName evidence="2">Uncharacterized protein</fullName>
    </submittedName>
</protein>
<keyword evidence="1" id="KW-1133">Transmembrane helix</keyword>
<accession>A0AAP2G4L9</accession>
<evidence type="ECO:0000256" key="1">
    <source>
        <dbReference type="SAM" id="Phobius"/>
    </source>
</evidence>